<proteinExistence type="predicted"/>
<dbReference type="SMART" id="SM00034">
    <property type="entry name" value="CLECT"/>
    <property type="match status" value="1"/>
</dbReference>
<dbReference type="Pfam" id="PF00059">
    <property type="entry name" value="Lectin_C"/>
    <property type="match status" value="1"/>
</dbReference>
<accession>A0A7J7JH55</accession>
<dbReference type="InterPro" id="IPR016187">
    <property type="entry name" value="CTDL_fold"/>
</dbReference>
<feature type="chain" id="PRO_5029470016" evidence="3">
    <location>
        <begin position="24"/>
        <end position="347"/>
    </location>
</feature>
<keyword evidence="3" id="KW-0732">Signal</keyword>
<dbReference type="PROSITE" id="PS50041">
    <property type="entry name" value="C_TYPE_LECTIN_2"/>
    <property type="match status" value="1"/>
</dbReference>
<evidence type="ECO:0000256" key="3">
    <source>
        <dbReference type="SAM" id="SignalP"/>
    </source>
</evidence>
<dbReference type="PANTHER" id="PTHR22803">
    <property type="entry name" value="MANNOSE, PHOSPHOLIPASE, LECTIN RECEPTOR RELATED"/>
    <property type="match status" value="1"/>
</dbReference>
<keyword evidence="2" id="KW-1133">Transmembrane helix</keyword>
<feature type="region of interest" description="Disordered" evidence="1">
    <location>
        <begin position="286"/>
        <end position="347"/>
    </location>
</feature>
<dbReference type="Proteomes" id="UP000593567">
    <property type="component" value="Unassembled WGS sequence"/>
</dbReference>
<dbReference type="CDD" id="cd12087">
    <property type="entry name" value="TM_EGFR-like"/>
    <property type="match status" value="1"/>
</dbReference>
<dbReference type="InterPro" id="IPR016186">
    <property type="entry name" value="C-type_lectin-like/link_sf"/>
</dbReference>
<sequence>MSHSSSRIFTALLLCVAIEFVISTKVTCDGPNEYKYNNCECLKFVLEPQTFWQTAADKCDADGGQLVIIEDSNKQEFIADILDKIATKNGVWIGLRRVSENLYKWVDGTVLDDEKSSWDVGEPNPILPNQDCVLMHRKNKKAWHWKDYVCDTIVYSRICQYDLSCQQQGVQSQTSLTTNEIIGIVVGGVLGLICACAIIFLMINCCRDLVRRKQGGRHVVELRVMETGSGYDEPQSSEPMIPPPERLRRPVAVAANDLDRASIKRKKGPLVSANVLAAFSDSKPKRQQSVKISNLPPTEQEENSLNTAVEQERTSFGSIEDNYFNANKDTGSAKEFASSMGDIDKLK</sequence>
<dbReference type="AlphaFoldDB" id="A0A7J7JH55"/>
<dbReference type="EMBL" id="VXIV02002513">
    <property type="protein sequence ID" value="KAF6024931.1"/>
    <property type="molecule type" value="Genomic_DNA"/>
</dbReference>
<feature type="domain" description="C-type lectin" evidence="4">
    <location>
        <begin position="37"/>
        <end position="151"/>
    </location>
</feature>
<dbReference type="InterPro" id="IPR050111">
    <property type="entry name" value="C-type_lectin/snaclec_domain"/>
</dbReference>
<gene>
    <name evidence="5" type="ORF">EB796_016768</name>
</gene>
<protein>
    <submittedName>
        <fullName evidence="5">CLEC4E</fullName>
    </submittedName>
</protein>
<dbReference type="InterPro" id="IPR001304">
    <property type="entry name" value="C-type_lectin-like"/>
</dbReference>
<dbReference type="SUPFAM" id="SSF56436">
    <property type="entry name" value="C-type lectin-like"/>
    <property type="match status" value="1"/>
</dbReference>
<dbReference type="Gene3D" id="3.10.100.10">
    <property type="entry name" value="Mannose-Binding Protein A, subunit A"/>
    <property type="match status" value="1"/>
</dbReference>
<organism evidence="5 6">
    <name type="scientific">Bugula neritina</name>
    <name type="common">Brown bryozoan</name>
    <name type="synonym">Sertularia neritina</name>
    <dbReference type="NCBI Taxonomy" id="10212"/>
    <lineage>
        <taxon>Eukaryota</taxon>
        <taxon>Metazoa</taxon>
        <taxon>Spiralia</taxon>
        <taxon>Lophotrochozoa</taxon>
        <taxon>Bryozoa</taxon>
        <taxon>Gymnolaemata</taxon>
        <taxon>Cheilostomatida</taxon>
        <taxon>Flustrina</taxon>
        <taxon>Buguloidea</taxon>
        <taxon>Bugulidae</taxon>
        <taxon>Bugula</taxon>
    </lineage>
</organism>
<evidence type="ECO:0000313" key="6">
    <source>
        <dbReference type="Proteomes" id="UP000593567"/>
    </source>
</evidence>
<evidence type="ECO:0000256" key="1">
    <source>
        <dbReference type="SAM" id="MobiDB-lite"/>
    </source>
</evidence>
<feature type="compositionally biased region" description="Polar residues" evidence="1">
    <location>
        <begin position="287"/>
        <end position="317"/>
    </location>
</feature>
<keyword evidence="2" id="KW-0812">Transmembrane</keyword>
<comment type="caution">
    <text evidence="5">The sequence shown here is derived from an EMBL/GenBank/DDBJ whole genome shotgun (WGS) entry which is preliminary data.</text>
</comment>
<dbReference type="CDD" id="cd00037">
    <property type="entry name" value="CLECT"/>
    <property type="match status" value="1"/>
</dbReference>
<evidence type="ECO:0000259" key="4">
    <source>
        <dbReference type="PROSITE" id="PS50041"/>
    </source>
</evidence>
<name>A0A7J7JH55_BUGNE</name>
<feature type="transmembrane region" description="Helical" evidence="2">
    <location>
        <begin position="181"/>
        <end position="203"/>
    </location>
</feature>
<feature type="signal peptide" evidence="3">
    <location>
        <begin position="1"/>
        <end position="23"/>
    </location>
</feature>
<dbReference type="OrthoDB" id="6162106at2759"/>
<reference evidence="5" key="1">
    <citation type="submission" date="2020-06" db="EMBL/GenBank/DDBJ databases">
        <title>Draft genome of Bugula neritina, a colonial animal packing powerful symbionts and potential medicines.</title>
        <authorList>
            <person name="Rayko M."/>
        </authorList>
    </citation>
    <scope>NUCLEOTIDE SEQUENCE [LARGE SCALE GENOMIC DNA]</scope>
    <source>
        <strain evidence="5">Kwan_BN1</strain>
    </source>
</reference>
<keyword evidence="2" id="KW-0472">Membrane</keyword>
<evidence type="ECO:0000256" key="2">
    <source>
        <dbReference type="SAM" id="Phobius"/>
    </source>
</evidence>
<keyword evidence="6" id="KW-1185">Reference proteome</keyword>
<evidence type="ECO:0000313" key="5">
    <source>
        <dbReference type="EMBL" id="KAF6024931.1"/>
    </source>
</evidence>